<evidence type="ECO:0008006" key="4">
    <source>
        <dbReference type="Google" id="ProtNLM"/>
    </source>
</evidence>
<gene>
    <name evidence="2" type="ORF">QC815_13350</name>
</gene>
<proteinExistence type="predicted"/>
<protein>
    <recommendedName>
        <fullName evidence="4">Apea-like HEPN domain-containing protein</fullName>
    </recommendedName>
</protein>
<keyword evidence="1" id="KW-0175">Coiled coil</keyword>
<feature type="coiled-coil region" evidence="1">
    <location>
        <begin position="8"/>
        <end position="35"/>
    </location>
</feature>
<evidence type="ECO:0000256" key="1">
    <source>
        <dbReference type="SAM" id="Coils"/>
    </source>
</evidence>
<keyword evidence="3" id="KW-1185">Reference proteome</keyword>
<organism evidence="2 3">
    <name type="scientific">Vreelandella gomseomensis</name>
    <dbReference type="NCBI Taxonomy" id="370766"/>
    <lineage>
        <taxon>Bacteria</taxon>
        <taxon>Pseudomonadati</taxon>
        <taxon>Pseudomonadota</taxon>
        <taxon>Gammaproteobacteria</taxon>
        <taxon>Oceanospirillales</taxon>
        <taxon>Halomonadaceae</taxon>
        <taxon>Vreelandella</taxon>
    </lineage>
</organism>
<dbReference type="EMBL" id="JARWAI010000010">
    <property type="protein sequence ID" value="MDR5875902.1"/>
    <property type="molecule type" value="Genomic_DNA"/>
</dbReference>
<comment type="caution">
    <text evidence="2">The sequence shown here is derived from an EMBL/GenBank/DDBJ whole genome shotgun (WGS) entry which is preliminary data.</text>
</comment>
<dbReference type="RefSeq" id="WP_310540280.1">
    <property type="nucleotide sequence ID" value="NZ_JARWAI010000010.1"/>
</dbReference>
<name>A0ABU1GEI8_9GAMM</name>
<accession>A0ABU1GEI8</accession>
<sequence>MDIEDEYNQEEIEEAERAKQLVDEIIERCEEAGIEYEDLCATEDFGIVDVNLDIYLPSGRKKREVNLYSIDDLEELVSIDFEKYVVIGNYAAVCCYDKGTIETAFQVVDEVRVSLPFFRRRLLKKLGLMVDGENEITPVELSSDVGGHKVRITLGPLSKELHVLAAPPRGLDIGLVIHHPKFSTHADALRILEKFCHALFFQIESKASLGITLLRKRDRRISLISNKNPIKLEFPKYEYDDGPMALYWYARSAKNMPLLQFLAFYQAIEFYFPAYFNAEVSKKMRTIIKDPAFRVDREADLARLVNAARSRSGATGSEREQLRATLRECIDDEVIASFLEDSKERPDFFSSKQKGLTACTLNAKNKGATLVDQVADRIYDIRCKVVHVKAEEGETELELLLPYTEESEKLGHDIELVRIVARKVLVASSSAIRAS</sequence>
<dbReference type="Proteomes" id="UP001269267">
    <property type="component" value="Unassembled WGS sequence"/>
</dbReference>
<evidence type="ECO:0000313" key="3">
    <source>
        <dbReference type="Proteomes" id="UP001269267"/>
    </source>
</evidence>
<evidence type="ECO:0000313" key="2">
    <source>
        <dbReference type="EMBL" id="MDR5875902.1"/>
    </source>
</evidence>
<reference evidence="2 3" key="1">
    <citation type="submission" date="2023-04" db="EMBL/GenBank/DDBJ databases">
        <title>A long-awaited taxogenomic arrangement of the family Halomonadaceae.</title>
        <authorList>
            <person name="De La Haba R."/>
            <person name="Chuvochina M."/>
            <person name="Wittouck S."/>
            <person name="Arahal D.R."/>
            <person name="Sanchez-Porro C."/>
            <person name="Hugenholtz P."/>
            <person name="Ventosa A."/>
        </authorList>
    </citation>
    <scope>NUCLEOTIDE SEQUENCE [LARGE SCALE GENOMIC DNA]</scope>
    <source>
        <strain evidence="2 3">DSM 18042</strain>
    </source>
</reference>